<name>A0A6V8LCH1_9ACTN</name>
<keyword evidence="2" id="KW-1185">Reference proteome</keyword>
<reference evidence="1 2" key="1">
    <citation type="submission" date="2020-03" db="EMBL/GenBank/DDBJ databases">
        <title>Whole genome shotgun sequence of Phytohabitans rumicis NBRC 108638.</title>
        <authorList>
            <person name="Komaki H."/>
            <person name="Tamura T."/>
        </authorList>
    </citation>
    <scope>NUCLEOTIDE SEQUENCE [LARGE SCALE GENOMIC DNA]</scope>
    <source>
        <strain evidence="1 2">NBRC 108638</strain>
    </source>
</reference>
<accession>A0A6V8LCH1</accession>
<protein>
    <submittedName>
        <fullName evidence="1">Uncharacterized protein</fullName>
    </submittedName>
</protein>
<evidence type="ECO:0000313" key="1">
    <source>
        <dbReference type="EMBL" id="GFJ92471.1"/>
    </source>
</evidence>
<organism evidence="1 2">
    <name type="scientific">Phytohabitans rumicis</name>
    <dbReference type="NCBI Taxonomy" id="1076125"/>
    <lineage>
        <taxon>Bacteria</taxon>
        <taxon>Bacillati</taxon>
        <taxon>Actinomycetota</taxon>
        <taxon>Actinomycetes</taxon>
        <taxon>Micromonosporales</taxon>
        <taxon>Micromonosporaceae</taxon>
    </lineage>
</organism>
<evidence type="ECO:0000313" key="2">
    <source>
        <dbReference type="Proteomes" id="UP000482960"/>
    </source>
</evidence>
<dbReference type="Proteomes" id="UP000482960">
    <property type="component" value="Unassembled WGS sequence"/>
</dbReference>
<dbReference type="AlphaFoldDB" id="A0A6V8LCH1"/>
<sequence>MLRHGNDNSLVLDQHVHGAAVDGVRHMCPAERCGNPANPFCPVCLGAGSITTDRLDRWQATVLREAGEI</sequence>
<proteinExistence type="predicted"/>
<comment type="caution">
    <text evidence="1">The sequence shown here is derived from an EMBL/GenBank/DDBJ whole genome shotgun (WGS) entry which is preliminary data.</text>
</comment>
<gene>
    <name evidence="1" type="ORF">Prum_061130</name>
</gene>
<dbReference type="EMBL" id="BLPG01000001">
    <property type="protein sequence ID" value="GFJ92471.1"/>
    <property type="molecule type" value="Genomic_DNA"/>
</dbReference>
<reference evidence="1 2" key="2">
    <citation type="submission" date="2020-03" db="EMBL/GenBank/DDBJ databases">
        <authorList>
            <person name="Ichikawa N."/>
            <person name="Kimura A."/>
            <person name="Kitahashi Y."/>
            <person name="Uohara A."/>
        </authorList>
    </citation>
    <scope>NUCLEOTIDE SEQUENCE [LARGE SCALE GENOMIC DNA]</scope>
    <source>
        <strain evidence="1 2">NBRC 108638</strain>
    </source>
</reference>